<accession>A0ABX0XF54</accession>
<keyword evidence="5" id="KW-1185">Reference proteome</keyword>
<dbReference type="InterPro" id="IPR011055">
    <property type="entry name" value="Dup_hybrid_motif"/>
</dbReference>
<proteinExistence type="predicted"/>
<dbReference type="CDD" id="cd12797">
    <property type="entry name" value="M23_peptidase"/>
    <property type="match status" value="1"/>
</dbReference>
<protein>
    <submittedName>
        <fullName evidence="4">Murein DD-endopeptidase MepM/ murein hydrolase activator NlpD</fullName>
    </submittedName>
</protein>
<dbReference type="InterPro" id="IPR050570">
    <property type="entry name" value="Cell_wall_metabolism_enzyme"/>
</dbReference>
<evidence type="ECO:0000256" key="2">
    <source>
        <dbReference type="SAM" id="Phobius"/>
    </source>
</evidence>
<reference evidence="4 5" key="1">
    <citation type="submission" date="2020-03" db="EMBL/GenBank/DDBJ databases">
        <title>Genomic Encyclopedia of Type Strains, Phase IV (KMG-IV): sequencing the most valuable type-strain genomes for metagenomic binning, comparative biology and taxonomic classification.</title>
        <authorList>
            <person name="Goeker M."/>
        </authorList>
    </citation>
    <scope>NUCLEOTIDE SEQUENCE [LARGE SCALE GENOMIC DNA]</scope>
    <source>
        <strain evidence="4 5">DSM 105096</strain>
    </source>
</reference>
<keyword evidence="2" id="KW-1133">Transmembrane helix</keyword>
<dbReference type="PANTHER" id="PTHR21666:SF289">
    <property type="entry name" value="L-ALA--D-GLU ENDOPEPTIDASE"/>
    <property type="match status" value="1"/>
</dbReference>
<dbReference type="RefSeq" id="WP_168039535.1">
    <property type="nucleotide sequence ID" value="NZ_JAATJH010000007.1"/>
</dbReference>
<keyword evidence="1" id="KW-0732">Signal</keyword>
<evidence type="ECO:0000256" key="1">
    <source>
        <dbReference type="ARBA" id="ARBA00022729"/>
    </source>
</evidence>
<dbReference type="Proteomes" id="UP000770785">
    <property type="component" value="Unassembled WGS sequence"/>
</dbReference>
<dbReference type="Pfam" id="PF01551">
    <property type="entry name" value="Peptidase_M23"/>
    <property type="match status" value="1"/>
</dbReference>
<dbReference type="PANTHER" id="PTHR21666">
    <property type="entry name" value="PEPTIDASE-RELATED"/>
    <property type="match status" value="1"/>
</dbReference>
<dbReference type="EMBL" id="JAATJH010000007">
    <property type="protein sequence ID" value="NJC27953.1"/>
    <property type="molecule type" value="Genomic_DNA"/>
</dbReference>
<feature type="transmembrane region" description="Helical" evidence="2">
    <location>
        <begin position="45"/>
        <end position="66"/>
    </location>
</feature>
<keyword evidence="2" id="KW-0472">Membrane</keyword>
<evidence type="ECO:0000313" key="4">
    <source>
        <dbReference type="EMBL" id="NJC27953.1"/>
    </source>
</evidence>
<dbReference type="GO" id="GO:0016787">
    <property type="term" value="F:hydrolase activity"/>
    <property type="evidence" value="ECO:0007669"/>
    <property type="project" value="UniProtKB-KW"/>
</dbReference>
<feature type="domain" description="M23ase beta-sheet core" evidence="3">
    <location>
        <begin position="199"/>
        <end position="294"/>
    </location>
</feature>
<sequence length="300" mass="33105">MDDNSPTPTRWQRLRKNRNDEYQLIVRDVKNFREVGQYNLTPVNLYVVGSVIFVVLLVLVFLLIAFTPLRSYIPGYGDVVELREMAEMEEMLGQMGERVESQSLYIENLRRTITGETTTEADVEDLSNLVDTTDVEIAAVSADEVQLRREMDLERLGNASRQLSSIGPTPGSSDVPLAQIFLLAPVSGEISAAFNPAAGHLGVDILAPRNTPIKACRDGVVFLSEFTSANGNVIGIQHDNNLLSFYKHTSQLLKKVGERVNSGEAVAIVGNTGELTSGPHLHFELWHEGAAVDPVNLLRF</sequence>
<keyword evidence="4" id="KW-0378">Hydrolase</keyword>
<organism evidence="4 5">
    <name type="scientific">Neolewinella antarctica</name>
    <dbReference type="NCBI Taxonomy" id="442734"/>
    <lineage>
        <taxon>Bacteria</taxon>
        <taxon>Pseudomonadati</taxon>
        <taxon>Bacteroidota</taxon>
        <taxon>Saprospiria</taxon>
        <taxon>Saprospirales</taxon>
        <taxon>Lewinellaceae</taxon>
        <taxon>Neolewinella</taxon>
    </lineage>
</organism>
<evidence type="ECO:0000259" key="3">
    <source>
        <dbReference type="Pfam" id="PF01551"/>
    </source>
</evidence>
<evidence type="ECO:0000313" key="5">
    <source>
        <dbReference type="Proteomes" id="UP000770785"/>
    </source>
</evidence>
<comment type="caution">
    <text evidence="4">The sequence shown here is derived from an EMBL/GenBank/DDBJ whole genome shotgun (WGS) entry which is preliminary data.</text>
</comment>
<keyword evidence="2" id="KW-0812">Transmembrane</keyword>
<dbReference type="InterPro" id="IPR016047">
    <property type="entry name" value="M23ase_b-sheet_dom"/>
</dbReference>
<name>A0ABX0XF54_9BACT</name>
<dbReference type="SUPFAM" id="SSF51261">
    <property type="entry name" value="Duplicated hybrid motif"/>
    <property type="match status" value="1"/>
</dbReference>
<dbReference type="Gene3D" id="2.70.70.10">
    <property type="entry name" value="Glucose Permease (Domain IIA)"/>
    <property type="match status" value="1"/>
</dbReference>
<gene>
    <name evidence="4" type="ORF">GGR27_003472</name>
</gene>